<sequence length="60" mass="6734">MPSFERPQPDCRRCSCNLLCRLPTKSTSYMPKRPTNQCSPSSCLMASMATGSETRTQRTC</sequence>
<gene>
    <name evidence="1" type="ORF">EMPG_15280</name>
</gene>
<organism evidence="1 2">
    <name type="scientific">Blastomyces silverae</name>
    <dbReference type="NCBI Taxonomy" id="2060906"/>
    <lineage>
        <taxon>Eukaryota</taxon>
        <taxon>Fungi</taxon>
        <taxon>Dikarya</taxon>
        <taxon>Ascomycota</taxon>
        <taxon>Pezizomycotina</taxon>
        <taxon>Eurotiomycetes</taxon>
        <taxon>Eurotiomycetidae</taxon>
        <taxon>Onygenales</taxon>
        <taxon>Ajellomycetaceae</taxon>
        <taxon>Blastomyces</taxon>
    </lineage>
</organism>
<name>A0A0H1BJJ4_9EURO</name>
<evidence type="ECO:0000313" key="1">
    <source>
        <dbReference type="EMBL" id="KLJ09296.1"/>
    </source>
</evidence>
<proteinExistence type="predicted"/>
<dbReference type="AlphaFoldDB" id="A0A0H1BJJ4"/>
<evidence type="ECO:0000313" key="2">
    <source>
        <dbReference type="Proteomes" id="UP000053573"/>
    </source>
</evidence>
<keyword evidence="2" id="KW-1185">Reference proteome</keyword>
<dbReference type="EMBL" id="LDEV01002378">
    <property type="protein sequence ID" value="KLJ09296.1"/>
    <property type="molecule type" value="Genomic_DNA"/>
</dbReference>
<comment type="caution">
    <text evidence="1">The sequence shown here is derived from an EMBL/GenBank/DDBJ whole genome shotgun (WGS) entry which is preliminary data.</text>
</comment>
<reference evidence="2" key="1">
    <citation type="journal article" date="2015" name="PLoS Genet.">
        <title>The dynamic genome and transcriptome of the human fungal pathogen Blastomyces and close relative Emmonsia.</title>
        <authorList>
            <person name="Munoz J.F."/>
            <person name="Gauthier G.M."/>
            <person name="Desjardins C.A."/>
            <person name="Gallo J.E."/>
            <person name="Holder J."/>
            <person name="Sullivan T.D."/>
            <person name="Marty A.J."/>
            <person name="Carmen J.C."/>
            <person name="Chen Z."/>
            <person name="Ding L."/>
            <person name="Gujja S."/>
            <person name="Magrini V."/>
            <person name="Misas E."/>
            <person name="Mitreva M."/>
            <person name="Priest M."/>
            <person name="Saif S."/>
            <person name="Whiston E.A."/>
            <person name="Young S."/>
            <person name="Zeng Q."/>
            <person name="Goldman W.E."/>
            <person name="Mardis E.R."/>
            <person name="Taylor J.W."/>
            <person name="McEwen J.G."/>
            <person name="Clay O.K."/>
            <person name="Klein B.S."/>
            <person name="Cuomo C.A."/>
        </authorList>
    </citation>
    <scope>NUCLEOTIDE SEQUENCE [LARGE SCALE GENOMIC DNA]</scope>
    <source>
        <strain evidence="2">UAMH 139</strain>
    </source>
</reference>
<accession>A0A0H1BJJ4</accession>
<dbReference type="Proteomes" id="UP000053573">
    <property type="component" value="Unassembled WGS sequence"/>
</dbReference>
<protein>
    <submittedName>
        <fullName evidence="1">Uncharacterized protein</fullName>
    </submittedName>
</protein>